<keyword evidence="1" id="KW-0614">Plasmid</keyword>
<dbReference type="Proteomes" id="UP000251993">
    <property type="component" value="Plasmid unnamed1"/>
</dbReference>
<protein>
    <submittedName>
        <fullName evidence="1">Uncharacterized protein</fullName>
    </submittedName>
</protein>
<geneLocation type="plasmid" evidence="1 2">
    <name>unnamed1</name>
</geneLocation>
<evidence type="ECO:0000313" key="1">
    <source>
        <dbReference type="EMBL" id="AXE21813.1"/>
    </source>
</evidence>
<reference evidence="1 2" key="1">
    <citation type="submission" date="2018-07" db="EMBL/GenBank/DDBJ databases">
        <title>Genome sequencing of Runella.</title>
        <authorList>
            <person name="Baek M.-G."/>
            <person name="Yi H."/>
        </authorList>
    </citation>
    <scope>NUCLEOTIDE SEQUENCE [LARGE SCALE GENOMIC DNA]</scope>
    <source>
        <strain evidence="1 2">HYN0085</strain>
        <plasmid evidence="1 2">unnamed1</plasmid>
    </source>
</reference>
<dbReference type="KEGG" id="run:DR864_28485"/>
<dbReference type="AlphaFoldDB" id="A0A344TT42"/>
<keyword evidence="2" id="KW-1185">Reference proteome</keyword>
<sequence length="94" mass="11022">MEKDLDLELAGMLLQYRSILIIADWQDLKEKSNTTRYRLQTSGKLETNKSKSVKIFMISKVFFYTIVLSAESSTKYPQEQGKTLLLVCTVFWRY</sequence>
<organism evidence="1 2">
    <name type="scientific">Runella rosea</name>
    <dbReference type="NCBI Taxonomy" id="2259595"/>
    <lineage>
        <taxon>Bacteria</taxon>
        <taxon>Pseudomonadati</taxon>
        <taxon>Bacteroidota</taxon>
        <taxon>Cytophagia</taxon>
        <taxon>Cytophagales</taxon>
        <taxon>Spirosomataceae</taxon>
        <taxon>Runella</taxon>
    </lineage>
</organism>
<dbReference type="EMBL" id="CP030851">
    <property type="protein sequence ID" value="AXE21813.1"/>
    <property type="molecule type" value="Genomic_DNA"/>
</dbReference>
<evidence type="ECO:0000313" key="2">
    <source>
        <dbReference type="Proteomes" id="UP000251993"/>
    </source>
</evidence>
<dbReference type="RefSeq" id="WP_114070554.1">
    <property type="nucleotide sequence ID" value="NZ_CP030851.1"/>
</dbReference>
<gene>
    <name evidence="1" type="ORF">DR864_28485</name>
</gene>
<name>A0A344TT42_9BACT</name>
<proteinExistence type="predicted"/>
<accession>A0A344TT42</accession>